<name>A0A0A9FD19_ARUDO</name>
<organism evidence="1">
    <name type="scientific">Arundo donax</name>
    <name type="common">Giant reed</name>
    <name type="synonym">Donax arundinaceus</name>
    <dbReference type="NCBI Taxonomy" id="35708"/>
    <lineage>
        <taxon>Eukaryota</taxon>
        <taxon>Viridiplantae</taxon>
        <taxon>Streptophyta</taxon>
        <taxon>Embryophyta</taxon>
        <taxon>Tracheophyta</taxon>
        <taxon>Spermatophyta</taxon>
        <taxon>Magnoliopsida</taxon>
        <taxon>Liliopsida</taxon>
        <taxon>Poales</taxon>
        <taxon>Poaceae</taxon>
        <taxon>PACMAD clade</taxon>
        <taxon>Arundinoideae</taxon>
        <taxon>Arundineae</taxon>
        <taxon>Arundo</taxon>
    </lineage>
</organism>
<evidence type="ECO:0000313" key="1">
    <source>
        <dbReference type="EMBL" id="JAE09089.1"/>
    </source>
</evidence>
<dbReference type="AlphaFoldDB" id="A0A0A9FD19"/>
<accession>A0A0A9FD19</accession>
<reference evidence="1" key="1">
    <citation type="submission" date="2014-09" db="EMBL/GenBank/DDBJ databases">
        <authorList>
            <person name="Magalhaes I.L.F."/>
            <person name="Oliveira U."/>
            <person name="Santos F.R."/>
            <person name="Vidigal T.H.D.A."/>
            <person name="Brescovit A.D."/>
            <person name="Santos A.J."/>
        </authorList>
    </citation>
    <scope>NUCLEOTIDE SEQUENCE</scope>
    <source>
        <tissue evidence="1">Shoot tissue taken approximately 20 cm above the soil surface</tissue>
    </source>
</reference>
<proteinExistence type="predicted"/>
<sequence>MIPLKRTQVVKSTNLGRLQAVGSYSWLWA</sequence>
<dbReference type="EMBL" id="GBRH01188807">
    <property type="protein sequence ID" value="JAE09089.1"/>
    <property type="molecule type" value="Transcribed_RNA"/>
</dbReference>
<reference evidence="1" key="2">
    <citation type="journal article" date="2015" name="Data Brief">
        <title>Shoot transcriptome of the giant reed, Arundo donax.</title>
        <authorList>
            <person name="Barrero R.A."/>
            <person name="Guerrero F.D."/>
            <person name="Moolhuijzen P."/>
            <person name="Goolsby J.A."/>
            <person name="Tidwell J."/>
            <person name="Bellgard S.E."/>
            <person name="Bellgard M.I."/>
        </authorList>
    </citation>
    <scope>NUCLEOTIDE SEQUENCE</scope>
    <source>
        <tissue evidence="1">Shoot tissue taken approximately 20 cm above the soil surface</tissue>
    </source>
</reference>
<protein>
    <submittedName>
        <fullName evidence="1">Uncharacterized protein</fullName>
    </submittedName>
</protein>